<name>A0A2Z7BT33_9LAMI</name>
<dbReference type="Proteomes" id="UP000250235">
    <property type="component" value="Unassembled WGS sequence"/>
</dbReference>
<sequence>MFKTLEDTWLKGFLSESGSVYESVVVEFFANAKVIARTVVNFVANRKLALTKEAFAEALGLPTEGMKSFQDIPNQTVVEMALCAMSGSFDMVSSEKFNLIVAITASPWIVRELLRDMIRFECVGGYGEQPYPSVTGFRRPTKCIIGALGQGRPWGVSQAPSIKSVNQQIGADLYQEKSECWTSWDEWEAGEKKKAEKAAVEKPIRKSEGDAANIDLPQITWSQAHKLLLPGENTAQSAHPKVLALEFSTQAEQEQATLKQQAQQEEQIEEIDQTVENVEDTETEKEQLSSVDGQ</sequence>
<proteinExistence type="predicted"/>
<dbReference type="AlphaFoldDB" id="A0A2Z7BT33"/>
<accession>A0A2Z7BT33</accession>
<gene>
    <name evidence="2" type="ORF">F511_37051</name>
</gene>
<evidence type="ECO:0000256" key="1">
    <source>
        <dbReference type="SAM" id="MobiDB-lite"/>
    </source>
</evidence>
<keyword evidence="3" id="KW-1185">Reference proteome</keyword>
<dbReference type="EMBL" id="KV004582">
    <property type="protein sequence ID" value="KZV35447.1"/>
    <property type="molecule type" value="Genomic_DNA"/>
</dbReference>
<evidence type="ECO:0000313" key="3">
    <source>
        <dbReference type="Proteomes" id="UP000250235"/>
    </source>
</evidence>
<dbReference type="OrthoDB" id="1751168at2759"/>
<organism evidence="2 3">
    <name type="scientific">Dorcoceras hygrometricum</name>
    <dbReference type="NCBI Taxonomy" id="472368"/>
    <lineage>
        <taxon>Eukaryota</taxon>
        <taxon>Viridiplantae</taxon>
        <taxon>Streptophyta</taxon>
        <taxon>Embryophyta</taxon>
        <taxon>Tracheophyta</taxon>
        <taxon>Spermatophyta</taxon>
        <taxon>Magnoliopsida</taxon>
        <taxon>eudicotyledons</taxon>
        <taxon>Gunneridae</taxon>
        <taxon>Pentapetalae</taxon>
        <taxon>asterids</taxon>
        <taxon>lamiids</taxon>
        <taxon>Lamiales</taxon>
        <taxon>Gesneriaceae</taxon>
        <taxon>Didymocarpoideae</taxon>
        <taxon>Trichosporeae</taxon>
        <taxon>Loxocarpinae</taxon>
        <taxon>Dorcoceras</taxon>
    </lineage>
</organism>
<reference evidence="2 3" key="1">
    <citation type="journal article" date="2015" name="Proc. Natl. Acad. Sci. U.S.A.">
        <title>The resurrection genome of Boea hygrometrica: A blueprint for survival of dehydration.</title>
        <authorList>
            <person name="Xiao L."/>
            <person name="Yang G."/>
            <person name="Zhang L."/>
            <person name="Yang X."/>
            <person name="Zhao S."/>
            <person name="Ji Z."/>
            <person name="Zhou Q."/>
            <person name="Hu M."/>
            <person name="Wang Y."/>
            <person name="Chen M."/>
            <person name="Xu Y."/>
            <person name="Jin H."/>
            <person name="Xiao X."/>
            <person name="Hu G."/>
            <person name="Bao F."/>
            <person name="Hu Y."/>
            <person name="Wan P."/>
            <person name="Li L."/>
            <person name="Deng X."/>
            <person name="Kuang T."/>
            <person name="Xiang C."/>
            <person name="Zhu J.K."/>
            <person name="Oliver M.J."/>
            <person name="He Y."/>
        </authorList>
    </citation>
    <scope>NUCLEOTIDE SEQUENCE [LARGE SCALE GENOMIC DNA]</scope>
    <source>
        <strain evidence="3">cv. XS01</strain>
    </source>
</reference>
<evidence type="ECO:0000313" key="2">
    <source>
        <dbReference type="EMBL" id="KZV35447.1"/>
    </source>
</evidence>
<feature type="region of interest" description="Disordered" evidence="1">
    <location>
        <begin position="275"/>
        <end position="294"/>
    </location>
</feature>
<protein>
    <submittedName>
        <fullName evidence="2">Uncharacterized protein</fullName>
    </submittedName>
</protein>